<evidence type="ECO:0000313" key="1">
    <source>
        <dbReference type="EMBL" id="KAJ7532800.1"/>
    </source>
</evidence>
<evidence type="ECO:0000313" key="2">
    <source>
        <dbReference type="Proteomes" id="UP001162992"/>
    </source>
</evidence>
<organism evidence="1 2">
    <name type="scientific">Diphasiastrum complanatum</name>
    <name type="common">Issler's clubmoss</name>
    <name type="synonym">Lycopodium complanatum</name>
    <dbReference type="NCBI Taxonomy" id="34168"/>
    <lineage>
        <taxon>Eukaryota</taxon>
        <taxon>Viridiplantae</taxon>
        <taxon>Streptophyta</taxon>
        <taxon>Embryophyta</taxon>
        <taxon>Tracheophyta</taxon>
        <taxon>Lycopodiopsida</taxon>
        <taxon>Lycopodiales</taxon>
        <taxon>Lycopodiaceae</taxon>
        <taxon>Lycopodioideae</taxon>
        <taxon>Diphasiastrum</taxon>
    </lineage>
</organism>
<accession>A0ACC2BSQ4</accession>
<sequence>MAGGDGGSREGVQWPEPIQRVQKLAASSLDALPEKYVRPASHRAPLNAPLANLPVIDLSGLADPRTHSSTVQQIGDACTEWGIFHAINHGIPLSLIHRVQQVSKELFDLPYEEKEVYANKPGLPVGYGSHLGASNSGTMDWSDYFFHQLRPSTSYDADSWPAKPAAYRETVAEYGKQVYSLMRMLLLAVAENLRVDFSSVEEAFGGKDGFRLGFRINYYPPCPQPALALGVSSHSDPGVLTALLQDEVGGLQVRKDGTWYSVGTTQDALVVNVADQLEIFSNGRYNSVEHQVFPNTNRVRMSWATFLGPALDSVVSPAQQLVDQQHPPLYEGSLYREYISNVFKKGNNGKSYVRSHSLNKSASTMC</sequence>
<protein>
    <submittedName>
        <fullName evidence="1">Uncharacterized protein</fullName>
    </submittedName>
</protein>
<keyword evidence="2" id="KW-1185">Reference proteome</keyword>
<reference evidence="2" key="1">
    <citation type="journal article" date="2024" name="Proc. Natl. Acad. Sci. U.S.A.">
        <title>Extraordinary preservation of gene collinearity over three hundred million years revealed in homosporous lycophytes.</title>
        <authorList>
            <person name="Li C."/>
            <person name="Wickell D."/>
            <person name="Kuo L.Y."/>
            <person name="Chen X."/>
            <person name="Nie B."/>
            <person name="Liao X."/>
            <person name="Peng D."/>
            <person name="Ji J."/>
            <person name="Jenkins J."/>
            <person name="Williams M."/>
            <person name="Shu S."/>
            <person name="Plott C."/>
            <person name="Barry K."/>
            <person name="Rajasekar S."/>
            <person name="Grimwood J."/>
            <person name="Han X."/>
            <person name="Sun S."/>
            <person name="Hou Z."/>
            <person name="He W."/>
            <person name="Dai G."/>
            <person name="Sun C."/>
            <person name="Schmutz J."/>
            <person name="Leebens-Mack J.H."/>
            <person name="Li F.W."/>
            <person name="Wang L."/>
        </authorList>
    </citation>
    <scope>NUCLEOTIDE SEQUENCE [LARGE SCALE GENOMIC DNA]</scope>
    <source>
        <strain evidence="2">cv. PW_Plant_1</strain>
    </source>
</reference>
<comment type="caution">
    <text evidence="1">The sequence shown here is derived from an EMBL/GenBank/DDBJ whole genome shotgun (WGS) entry which is preliminary data.</text>
</comment>
<dbReference type="Proteomes" id="UP001162992">
    <property type="component" value="Chromosome 13"/>
</dbReference>
<dbReference type="EMBL" id="CM055104">
    <property type="protein sequence ID" value="KAJ7532800.1"/>
    <property type="molecule type" value="Genomic_DNA"/>
</dbReference>
<name>A0ACC2BSQ4_DIPCM</name>
<gene>
    <name evidence="1" type="ORF">O6H91_13G020600</name>
</gene>
<proteinExistence type="predicted"/>